<feature type="chain" id="PRO_5002697154" description="Lipoprotein" evidence="2">
    <location>
        <begin position="20"/>
        <end position="271"/>
    </location>
</feature>
<keyword evidence="4" id="KW-1185">Reference proteome</keyword>
<feature type="region of interest" description="Disordered" evidence="1">
    <location>
        <begin position="24"/>
        <end position="94"/>
    </location>
</feature>
<dbReference type="EMBL" id="ABCS01000031">
    <property type="protein sequence ID" value="EDM78426.1"/>
    <property type="molecule type" value="Genomic_DNA"/>
</dbReference>
<sequence length="271" mass="28261">MTRGLLSTLPCLVLLCAFAGCGDDGERSSETTFGADEQGEDADSSETQSDSSGTDSGSAEAETEAETDETSTDDASTDDESADAMDEEGPKFDFATPDAAAFEPIAVTDLPGLESITFYERSGGQAPTAYTFTVDGPELTTKLDDPLGGANFDIMGVSTEFYDVYYSDVDGEFMLDGSYLTISGVFGQAMPAGGGLNLAEIGLNFDNEDTEFGNYVASFVTLGDNAVPENVENAIDGDLQTHTTMGNTVGANPGQRLRVTLGFESTSGPQG</sequence>
<name>A6G6X3_9BACT</name>
<dbReference type="AlphaFoldDB" id="A6G6X3"/>
<evidence type="ECO:0000313" key="4">
    <source>
        <dbReference type="Proteomes" id="UP000005801"/>
    </source>
</evidence>
<gene>
    <name evidence="3" type="ORF">PPSIR1_06241</name>
</gene>
<feature type="compositionally biased region" description="Acidic residues" evidence="1">
    <location>
        <begin position="61"/>
        <end position="87"/>
    </location>
</feature>
<evidence type="ECO:0000313" key="3">
    <source>
        <dbReference type="EMBL" id="EDM78426.1"/>
    </source>
</evidence>
<organism evidence="3 4">
    <name type="scientific">Plesiocystis pacifica SIR-1</name>
    <dbReference type="NCBI Taxonomy" id="391625"/>
    <lineage>
        <taxon>Bacteria</taxon>
        <taxon>Pseudomonadati</taxon>
        <taxon>Myxococcota</taxon>
        <taxon>Polyangia</taxon>
        <taxon>Nannocystales</taxon>
        <taxon>Nannocystaceae</taxon>
        <taxon>Plesiocystis</taxon>
    </lineage>
</organism>
<evidence type="ECO:0000256" key="1">
    <source>
        <dbReference type="SAM" id="MobiDB-lite"/>
    </source>
</evidence>
<dbReference type="PROSITE" id="PS51257">
    <property type="entry name" value="PROKAR_LIPOPROTEIN"/>
    <property type="match status" value="1"/>
</dbReference>
<comment type="caution">
    <text evidence="3">The sequence shown here is derived from an EMBL/GenBank/DDBJ whole genome shotgun (WGS) entry which is preliminary data.</text>
</comment>
<dbReference type="Proteomes" id="UP000005801">
    <property type="component" value="Unassembled WGS sequence"/>
</dbReference>
<dbReference type="eggNOG" id="ENOG50346XQ">
    <property type="taxonomic scope" value="Bacteria"/>
</dbReference>
<evidence type="ECO:0000256" key="2">
    <source>
        <dbReference type="SAM" id="SignalP"/>
    </source>
</evidence>
<protein>
    <recommendedName>
        <fullName evidence="5">Lipoprotein</fullName>
    </recommendedName>
</protein>
<reference evidence="3 4" key="1">
    <citation type="submission" date="2007-06" db="EMBL/GenBank/DDBJ databases">
        <authorList>
            <person name="Shimkets L."/>
            <person name="Ferriera S."/>
            <person name="Johnson J."/>
            <person name="Kravitz S."/>
            <person name="Beeson K."/>
            <person name="Sutton G."/>
            <person name="Rogers Y.-H."/>
            <person name="Friedman R."/>
            <person name="Frazier M."/>
            <person name="Venter J.C."/>
        </authorList>
    </citation>
    <scope>NUCLEOTIDE SEQUENCE [LARGE SCALE GENOMIC DNA]</scope>
    <source>
        <strain evidence="3 4">SIR-1</strain>
    </source>
</reference>
<feature type="compositionally biased region" description="Low complexity" evidence="1">
    <location>
        <begin position="45"/>
        <end position="60"/>
    </location>
</feature>
<dbReference type="OrthoDB" id="5512135at2"/>
<proteinExistence type="predicted"/>
<dbReference type="STRING" id="391625.PPSIR1_06241"/>
<feature type="signal peptide" evidence="2">
    <location>
        <begin position="1"/>
        <end position="19"/>
    </location>
</feature>
<dbReference type="RefSeq" id="WP_006972469.1">
    <property type="nucleotide sequence ID" value="NZ_ABCS01000031.1"/>
</dbReference>
<accession>A6G6X3</accession>
<keyword evidence="2" id="KW-0732">Signal</keyword>
<evidence type="ECO:0008006" key="5">
    <source>
        <dbReference type="Google" id="ProtNLM"/>
    </source>
</evidence>